<dbReference type="PANTHER" id="PTHR30154:SF0">
    <property type="entry name" value="LEUCINE-RESPONSIVE REGULATORY PROTEIN"/>
    <property type="match status" value="1"/>
</dbReference>
<protein>
    <submittedName>
        <fullName evidence="6">AsnC family transcriptional regulator</fullName>
    </submittedName>
</protein>
<dbReference type="GO" id="GO:0043200">
    <property type="term" value="P:response to amino acid"/>
    <property type="evidence" value="ECO:0007669"/>
    <property type="project" value="TreeGrafter"/>
</dbReference>
<dbReference type="GO" id="GO:0005829">
    <property type="term" value="C:cytosol"/>
    <property type="evidence" value="ECO:0007669"/>
    <property type="project" value="TreeGrafter"/>
</dbReference>
<dbReference type="SUPFAM" id="SSF46785">
    <property type="entry name" value="Winged helix' DNA-binding domain"/>
    <property type="match status" value="1"/>
</dbReference>
<dbReference type="AlphaFoldDB" id="A0A8J2VG55"/>
<keyword evidence="7" id="KW-1185">Reference proteome</keyword>
<organism evidence="6 7">
    <name type="scientific">Agaricicola taiwanensis</name>
    <dbReference type="NCBI Taxonomy" id="591372"/>
    <lineage>
        <taxon>Bacteria</taxon>
        <taxon>Pseudomonadati</taxon>
        <taxon>Pseudomonadota</taxon>
        <taxon>Alphaproteobacteria</taxon>
        <taxon>Rhodobacterales</taxon>
        <taxon>Paracoccaceae</taxon>
        <taxon>Agaricicola</taxon>
    </lineage>
</organism>
<name>A0A8J2VG55_9RHOB</name>
<dbReference type="InterPro" id="IPR011991">
    <property type="entry name" value="ArsR-like_HTH"/>
</dbReference>
<dbReference type="RefSeq" id="WP_229729111.1">
    <property type="nucleotide sequence ID" value="NZ_BMCP01000001.1"/>
</dbReference>
<dbReference type="InterPro" id="IPR000485">
    <property type="entry name" value="AsnC-type_HTH_dom"/>
</dbReference>
<evidence type="ECO:0000256" key="1">
    <source>
        <dbReference type="ARBA" id="ARBA00023015"/>
    </source>
</evidence>
<keyword evidence="4" id="KW-0804">Transcription</keyword>
<evidence type="ECO:0000256" key="3">
    <source>
        <dbReference type="ARBA" id="ARBA00023159"/>
    </source>
</evidence>
<dbReference type="InterPro" id="IPR019885">
    <property type="entry name" value="Tscrpt_reg_HTH_AsnC-type_CS"/>
</dbReference>
<dbReference type="PANTHER" id="PTHR30154">
    <property type="entry name" value="LEUCINE-RESPONSIVE REGULATORY PROTEIN"/>
    <property type="match status" value="1"/>
</dbReference>
<keyword evidence="1" id="KW-0805">Transcription regulation</keyword>
<dbReference type="InterPro" id="IPR019888">
    <property type="entry name" value="Tscrpt_reg_AsnC-like"/>
</dbReference>
<evidence type="ECO:0000313" key="6">
    <source>
        <dbReference type="EMBL" id="GGE29055.1"/>
    </source>
</evidence>
<keyword evidence="2" id="KW-0238">DNA-binding</keyword>
<dbReference type="SUPFAM" id="SSF54909">
    <property type="entry name" value="Dimeric alpha+beta barrel"/>
    <property type="match status" value="1"/>
</dbReference>
<reference evidence="6" key="2">
    <citation type="submission" date="2020-09" db="EMBL/GenBank/DDBJ databases">
        <authorList>
            <person name="Sun Q."/>
            <person name="Sedlacek I."/>
        </authorList>
    </citation>
    <scope>NUCLEOTIDE SEQUENCE</scope>
    <source>
        <strain evidence="6">CCM 7684</strain>
    </source>
</reference>
<dbReference type="Pfam" id="PF13412">
    <property type="entry name" value="HTH_24"/>
    <property type="match status" value="1"/>
</dbReference>
<evidence type="ECO:0000256" key="2">
    <source>
        <dbReference type="ARBA" id="ARBA00023125"/>
    </source>
</evidence>
<keyword evidence="3" id="KW-0010">Activator</keyword>
<evidence type="ECO:0000313" key="7">
    <source>
        <dbReference type="Proteomes" id="UP000602745"/>
    </source>
</evidence>
<dbReference type="Pfam" id="PF01037">
    <property type="entry name" value="AsnC_trans_reg"/>
    <property type="match status" value="1"/>
</dbReference>
<dbReference type="GO" id="GO:0043565">
    <property type="term" value="F:sequence-specific DNA binding"/>
    <property type="evidence" value="ECO:0007669"/>
    <property type="project" value="InterPro"/>
</dbReference>
<reference evidence="6" key="1">
    <citation type="journal article" date="2014" name="Int. J. Syst. Evol. Microbiol.">
        <title>Complete genome sequence of Corynebacterium casei LMG S-19264T (=DSM 44701T), isolated from a smear-ripened cheese.</title>
        <authorList>
            <consortium name="US DOE Joint Genome Institute (JGI-PGF)"/>
            <person name="Walter F."/>
            <person name="Albersmeier A."/>
            <person name="Kalinowski J."/>
            <person name="Ruckert C."/>
        </authorList>
    </citation>
    <scope>NUCLEOTIDE SEQUENCE</scope>
    <source>
        <strain evidence="6">CCM 7684</strain>
    </source>
</reference>
<dbReference type="EMBL" id="BMCP01000001">
    <property type="protein sequence ID" value="GGE29055.1"/>
    <property type="molecule type" value="Genomic_DNA"/>
</dbReference>
<gene>
    <name evidence="6" type="primary">putR</name>
    <name evidence="6" type="ORF">GCM10007276_02760</name>
</gene>
<dbReference type="GO" id="GO:0006355">
    <property type="term" value="P:regulation of DNA-templated transcription"/>
    <property type="evidence" value="ECO:0007669"/>
    <property type="project" value="UniProtKB-ARBA"/>
</dbReference>
<evidence type="ECO:0000259" key="5">
    <source>
        <dbReference type="PROSITE" id="PS50956"/>
    </source>
</evidence>
<dbReference type="PRINTS" id="PR00033">
    <property type="entry name" value="HTHASNC"/>
</dbReference>
<dbReference type="InterPro" id="IPR011008">
    <property type="entry name" value="Dimeric_a/b-barrel"/>
</dbReference>
<proteinExistence type="predicted"/>
<dbReference type="Proteomes" id="UP000602745">
    <property type="component" value="Unassembled WGS sequence"/>
</dbReference>
<dbReference type="PROSITE" id="PS50956">
    <property type="entry name" value="HTH_ASNC_2"/>
    <property type="match status" value="1"/>
</dbReference>
<dbReference type="InterPro" id="IPR036388">
    <property type="entry name" value="WH-like_DNA-bd_sf"/>
</dbReference>
<dbReference type="Gene3D" id="1.10.10.10">
    <property type="entry name" value="Winged helix-like DNA-binding domain superfamily/Winged helix DNA-binding domain"/>
    <property type="match status" value="1"/>
</dbReference>
<dbReference type="Gene3D" id="3.30.70.920">
    <property type="match status" value="1"/>
</dbReference>
<evidence type="ECO:0000256" key="4">
    <source>
        <dbReference type="ARBA" id="ARBA00023163"/>
    </source>
</evidence>
<dbReference type="SMART" id="SM00344">
    <property type="entry name" value="HTH_ASNC"/>
    <property type="match status" value="1"/>
</dbReference>
<dbReference type="InterPro" id="IPR036390">
    <property type="entry name" value="WH_DNA-bd_sf"/>
</dbReference>
<dbReference type="InterPro" id="IPR019887">
    <property type="entry name" value="Tscrpt_reg_AsnC/Lrp_C"/>
</dbReference>
<comment type="caution">
    <text evidence="6">The sequence shown here is derived from an EMBL/GenBank/DDBJ whole genome shotgun (WGS) entry which is preliminary data.</text>
</comment>
<dbReference type="PROSITE" id="PS00519">
    <property type="entry name" value="HTH_ASNC_1"/>
    <property type="match status" value="1"/>
</dbReference>
<accession>A0A8J2VG55</accession>
<dbReference type="CDD" id="cd00090">
    <property type="entry name" value="HTH_ARSR"/>
    <property type="match status" value="1"/>
</dbReference>
<feature type="domain" description="HTH asnC-type" evidence="5">
    <location>
        <begin position="9"/>
        <end position="70"/>
    </location>
</feature>
<sequence>METSHSSDLDLFDRRILDAVATNGRISVTDLAEIVGLTKTPCQVRLKRLISEGYIEGFRAVLNPQKLGLDHVAFTEVTLSDTREAALQEFNAAVKKIREIEECHMIAGRFDYLLKVRTASISRYRLVLGEKISNLPHVSNTSTSVVMQSVKEKGM</sequence>